<organism evidence="2">
    <name type="scientific">Gaeumannomyces tritici (strain R3-111a-1)</name>
    <name type="common">Wheat and barley take-all root rot fungus</name>
    <name type="synonym">Gaeumannomyces graminis var. tritici</name>
    <dbReference type="NCBI Taxonomy" id="644352"/>
    <lineage>
        <taxon>Eukaryota</taxon>
        <taxon>Fungi</taxon>
        <taxon>Dikarya</taxon>
        <taxon>Ascomycota</taxon>
        <taxon>Pezizomycotina</taxon>
        <taxon>Sordariomycetes</taxon>
        <taxon>Sordariomycetidae</taxon>
        <taxon>Magnaporthales</taxon>
        <taxon>Magnaporthaceae</taxon>
        <taxon>Gaeumannomyces</taxon>
    </lineage>
</organism>
<reference evidence="2" key="3">
    <citation type="submission" date="2010-09" db="EMBL/GenBank/DDBJ databases">
        <title>Annotation of Gaeumannomyces graminis var. tritici R3-111a-1.</title>
        <authorList>
            <consortium name="The Broad Institute Genome Sequencing Platform"/>
            <person name="Ma L.-J."/>
            <person name="Dead R."/>
            <person name="Young S.K."/>
            <person name="Zeng Q."/>
            <person name="Gargeya S."/>
            <person name="Fitzgerald M."/>
            <person name="Haas B."/>
            <person name="Abouelleil A."/>
            <person name="Alvarado L."/>
            <person name="Arachchi H.M."/>
            <person name="Berlin A."/>
            <person name="Brown A."/>
            <person name="Chapman S.B."/>
            <person name="Chen Z."/>
            <person name="Dunbar C."/>
            <person name="Freedman E."/>
            <person name="Gearin G."/>
            <person name="Gellesch M."/>
            <person name="Goldberg J."/>
            <person name="Griggs A."/>
            <person name="Gujja S."/>
            <person name="Heiman D."/>
            <person name="Howarth C."/>
            <person name="Larson L."/>
            <person name="Lui A."/>
            <person name="MacDonald P.J.P."/>
            <person name="Mehta T."/>
            <person name="Montmayeur A."/>
            <person name="Murphy C."/>
            <person name="Neiman D."/>
            <person name="Pearson M."/>
            <person name="Priest M."/>
            <person name="Roberts A."/>
            <person name="Saif S."/>
            <person name="Shea T."/>
            <person name="Shenoy N."/>
            <person name="Sisk P."/>
            <person name="Stolte C."/>
            <person name="Sykes S."/>
            <person name="Yandava C."/>
            <person name="Wortman J."/>
            <person name="Nusbaum C."/>
            <person name="Birren B."/>
        </authorList>
    </citation>
    <scope>NUCLEOTIDE SEQUENCE</scope>
    <source>
        <strain evidence="2">R3-111a-1</strain>
    </source>
</reference>
<dbReference type="Pfam" id="PF00494">
    <property type="entry name" value="SQS_PSY"/>
    <property type="match status" value="1"/>
</dbReference>
<dbReference type="GeneID" id="20341610"/>
<dbReference type="Proteomes" id="UP000006039">
    <property type="component" value="Unassembled WGS sequence"/>
</dbReference>
<dbReference type="AlphaFoldDB" id="J3NIR8"/>
<reference evidence="4" key="1">
    <citation type="submission" date="2010-07" db="EMBL/GenBank/DDBJ databases">
        <title>The genome sequence of Gaeumannomyces graminis var. tritici strain R3-111a-1.</title>
        <authorList>
            <consortium name="The Broad Institute Genome Sequencing Platform"/>
            <person name="Ma L.-J."/>
            <person name="Dead R."/>
            <person name="Young S."/>
            <person name="Zeng Q."/>
            <person name="Koehrsen M."/>
            <person name="Alvarado L."/>
            <person name="Berlin A."/>
            <person name="Chapman S.B."/>
            <person name="Chen Z."/>
            <person name="Freedman E."/>
            <person name="Gellesch M."/>
            <person name="Goldberg J."/>
            <person name="Griggs A."/>
            <person name="Gujja S."/>
            <person name="Heilman E.R."/>
            <person name="Heiman D."/>
            <person name="Hepburn T."/>
            <person name="Howarth C."/>
            <person name="Jen D."/>
            <person name="Larson L."/>
            <person name="Mehta T."/>
            <person name="Neiman D."/>
            <person name="Pearson M."/>
            <person name="Roberts A."/>
            <person name="Saif S."/>
            <person name="Shea T."/>
            <person name="Shenoy N."/>
            <person name="Sisk P."/>
            <person name="Stolte C."/>
            <person name="Sykes S."/>
            <person name="Walk T."/>
            <person name="White J."/>
            <person name="Yandava C."/>
            <person name="Haas B."/>
            <person name="Nusbaum C."/>
            <person name="Birren B."/>
        </authorList>
    </citation>
    <scope>NUCLEOTIDE SEQUENCE [LARGE SCALE GENOMIC DNA]</scope>
    <source>
        <strain evidence="4">R3-111a-1</strain>
    </source>
</reference>
<accession>J3NIR8</accession>
<dbReference type="OrthoDB" id="270318at2759"/>
<reference evidence="2" key="2">
    <citation type="submission" date="2010-07" db="EMBL/GenBank/DDBJ databases">
        <authorList>
            <consortium name="The Broad Institute Genome Sequencing Platform"/>
            <consortium name="Broad Institute Genome Sequencing Center for Infectious Disease"/>
            <person name="Ma L.-J."/>
            <person name="Dead R."/>
            <person name="Young S."/>
            <person name="Zeng Q."/>
            <person name="Koehrsen M."/>
            <person name="Alvarado L."/>
            <person name="Berlin A."/>
            <person name="Chapman S.B."/>
            <person name="Chen Z."/>
            <person name="Freedman E."/>
            <person name="Gellesch M."/>
            <person name="Goldberg J."/>
            <person name="Griggs A."/>
            <person name="Gujja S."/>
            <person name="Heilman E.R."/>
            <person name="Heiman D."/>
            <person name="Hepburn T."/>
            <person name="Howarth C."/>
            <person name="Jen D."/>
            <person name="Larson L."/>
            <person name="Mehta T."/>
            <person name="Neiman D."/>
            <person name="Pearson M."/>
            <person name="Roberts A."/>
            <person name="Saif S."/>
            <person name="Shea T."/>
            <person name="Shenoy N."/>
            <person name="Sisk P."/>
            <person name="Stolte C."/>
            <person name="Sykes S."/>
            <person name="Walk T."/>
            <person name="White J."/>
            <person name="Yandava C."/>
            <person name="Haas B."/>
            <person name="Nusbaum C."/>
            <person name="Birren B."/>
        </authorList>
    </citation>
    <scope>NUCLEOTIDE SEQUENCE</scope>
    <source>
        <strain evidence="2">R3-111a-1</strain>
    </source>
</reference>
<evidence type="ECO:0000256" key="1">
    <source>
        <dbReference type="SAM" id="MobiDB-lite"/>
    </source>
</evidence>
<evidence type="ECO:0008006" key="5">
    <source>
        <dbReference type="Google" id="ProtNLM"/>
    </source>
</evidence>
<feature type="compositionally biased region" description="Low complexity" evidence="1">
    <location>
        <begin position="1"/>
        <end position="21"/>
    </location>
</feature>
<dbReference type="SUPFAM" id="SSF48576">
    <property type="entry name" value="Terpenoid synthases"/>
    <property type="match status" value="1"/>
</dbReference>
<keyword evidence="4" id="KW-1185">Reference proteome</keyword>
<dbReference type="STRING" id="644352.J3NIR8"/>
<dbReference type="RefSeq" id="XP_009217177.1">
    <property type="nucleotide sequence ID" value="XM_009218913.1"/>
</dbReference>
<feature type="compositionally biased region" description="Basic and acidic residues" evidence="1">
    <location>
        <begin position="310"/>
        <end position="322"/>
    </location>
</feature>
<evidence type="ECO:0000313" key="4">
    <source>
        <dbReference type="Proteomes" id="UP000006039"/>
    </source>
</evidence>
<reference evidence="3" key="4">
    <citation type="journal article" date="2015" name="G3 (Bethesda)">
        <title>Genome sequences of three phytopathogenic species of the Magnaporthaceae family of fungi.</title>
        <authorList>
            <person name="Okagaki L.H."/>
            <person name="Nunes C.C."/>
            <person name="Sailsbery J."/>
            <person name="Clay B."/>
            <person name="Brown D."/>
            <person name="John T."/>
            <person name="Oh Y."/>
            <person name="Young N."/>
            <person name="Fitzgerald M."/>
            <person name="Haas B.J."/>
            <person name="Zeng Q."/>
            <person name="Young S."/>
            <person name="Adiconis X."/>
            <person name="Fan L."/>
            <person name="Levin J.Z."/>
            <person name="Mitchell T.K."/>
            <person name="Okubara P.A."/>
            <person name="Farman M.L."/>
            <person name="Kohn L.M."/>
            <person name="Birren B."/>
            <person name="Ma L.-J."/>
            <person name="Dean R.A."/>
        </authorList>
    </citation>
    <scope>NUCLEOTIDE SEQUENCE</scope>
    <source>
        <strain evidence="3">R3-111a-1</strain>
    </source>
</reference>
<dbReference type="VEuPathDB" id="FungiDB:GGTG_01152"/>
<dbReference type="InterPro" id="IPR008949">
    <property type="entry name" value="Isoprenoid_synthase_dom_sf"/>
</dbReference>
<dbReference type="Gene3D" id="1.10.600.10">
    <property type="entry name" value="Farnesyl Diphosphate Synthase"/>
    <property type="match status" value="1"/>
</dbReference>
<dbReference type="InterPro" id="IPR002060">
    <property type="entry name" value="Squ/phyt_synthse"/>
</dbReference>
<feature type="region of interest" description="Disordered" evidence="1">
    <location>
        <begin position="1"/>
        <end position="29"/>
    </location>
</feature>
<sequence>MLRTRAARAAARPRNAGPGSAPRRRGMATDADVDKARAYCQAQLRAGDYDSHLIRRFVPPPSRDAYDALRALNLELARLPETVSTPLLGRMRTQFWRDSVNATFAGRPPREPICILLHRALSDLSSRGTTTGGGGVVAPSTSSMKFWVQRLISTRELHMDNRPFASLAALEEYAEHTYATLTYAVLAAAPLRSLHLDHLASHIGKACGIVAVLRGIPILAAPRAPVQTPMGGGSSSSSGQQQALLLPLDVMARAGVREEDVFRKGPQAPGLQDAVFEVATRANDHLITAREMLKNLRAGRDAGHDYEHEGEAEHVYESREGSRPQQPGGVTAAAAAADEQVAADLRRGFGALLEAVPAADFLQRLEKQNFDPFKVGPSWKLPWSIWRALQKQQI</sequence>
<reference evidence="3" key="5">
    <citation type="submission" date="2018-04" db="UniProtKB">
        <authorList>
            <consortium name="EnsemblFungi"/>
        </authorList>
    </citation>
    <scope>IDENTIFICATION</scope>
    <source>
        <strain evidence="3">R3-111a-1</strain>
    </source>
</reference>
<evidence type="ECO:0000313" key="2">
    <source>
        <dbReference type="EMBL" id="EJT81168.1"/>
    </source>
</evidence>
<dbReference type="eggNOG" id="KOG4411">
    <property type="taxonomic scope" value="Eukaryota"/>
</dbReference>
<evidence type="ECO:0000313" key="3">
    <source>
        <dbReference type="EnsemblFungi" id="EJT81168"/>
    </source>
</evidence>
<dbReference type="EnsemblFungi" id="EJT81168">
    <property type="protein sequence ID" value="EJT81168"/>
    <property type="gene ID" value="GGTG_01152"/>
</dbReference>
<feature type="region of interest" description="Disordered" evidence="1">
    <location>
        <begin position="310"/>
        <end position="331"/>
    </location>
</feature>
<proteinExistence type="predicted"/>
<gene>
    <name evidence="3" type="primary">20341610</name>
    <name evidence="2" type="ORF">GGTG_01152</name>
</gene>
<protein>
    <recommendedName>
        <fullName evidence="5">Squalene/phytoene synthase</fullName>
    </recommendedName>
</protein>
<name>J3NIR8_GAET3</name>
<dbReference type="HOGENOM" id="CLU_037269_6_3_1"/>
<dbReference type="EMBL" id="GL385395">
    <property type="protein sequence ID" value="EJT81168.1"/>
    <property type="molecule type" value="Genomic_DNA"/>
</dbReference>